<evidence type="ECO:0000313" key="7">
    <source>
        <dbReference type="EMBL" id="KAL3428014.1"/>
    </source>
</evidence>
<dbReference type="PANTHER" id="PTHR21286:SF0">
    <property type="entry name" value="NUCLEAR PORE COMPLEX PROTEIN NUP160"/>
    <property type="match status" value="1"/>
</dbReference>
<comment type="subcellular location">
    <subcellularLocation>
        <location evidence="1">Nucleus</location>
    </subcellularLocation>
</comment>
<dbReference type="InterPro" id="IPR036322">
    <property type="entry name" value="WD40_repeat_dom_sf"/>
</dbReference>
<keyword evidence="3" id="KW-0539">Nucleus</keyword>
<evidence type="ECO:0000259" key="6">
    <source>
        <dbReference type="Pfam" id="PF23300"/>
    </source>
</evidence>
<dbReference type="Gene3D" id="2.130.10.10">
    <property type="entry name" value="YVTN repeat-like/Quinoprotein amine dehydrogenase"/>
    <property type="match status" value="1"/>
</dbReference>
<dbReference type="InterPro" id="IPR059141">
    <property type="entry name" value="Beta-prop_Nup120_160"/>
</dbReference>
<feature type="domain" description="Nucleoporin Nup120 helical" evidence="5">
    <location>
        <begin position="627"/>
        <end position="755"/>
    </location>
</feature>
<feature type="domain" description="Nucleoporin nup120-like HEAT repeat" evidence="6">
    <location>
        <begin position="849"/>
        <end position="1022"/>
    </location>
</feature>
<accession>A0ABR4PXC1</accession>
<dbReference type="PANTHER" id="PTHR21286">
    <property type="entry name" value="NUCLEAR PORE COMPLEX PROTEIN NUP160"/>
    <property type="match status" value="1"/>
</dbReference>
<evidence type="ECO:0000313" key="8">
    <source>
        <dbReference type="Proteomes" id="UP001629113"/>
    </source>
</evidence>
<evidence type="ECO:0000256" key="3">
    <source>
        <dbReference type="ARBA" id="ARBA00023242"/>
    </source>
</evidence>
<proteinExistence type="predicted"/>
<evidence type="ECO:0000256" key="1">
    <source>
        <dbReference type="ARBA" id="ARBA00004123"/>
    </source>
</evidence>
<dbReference type="InterPro" id="IPR056548">
    <property type="entry name" value="HEAT_Nup120"/>
</dbReference>
<dbReference type="SUPFAM" id="SSF50978">
    <property type="entry name" value="WD40 repeat-like"/>
    <property type="match status" value="1"/>
</dbReference>
<dbReference type="EMBL" id="JBFCZG010000001">
    <property type="protein sequence ID" value="KAL3428014.1"/>
    <property type="molecule type" value="Genomic_DNA"/>
</dbReference>
<gene>
    <name evidence="7" type="ORF">PVAG01_01523</name>
</gene>
<dbReference type="Pfam" id="PF21486">
    <property type="entry name" value="NUP120_helical"/>
    <property type="match status" value="1"/>
</dbReference>
<feature type="domain" description="Nucleoporin Nup120/160 beta-propeller" evidence="4">
    <location>
        <begin position="82"/>
        <end position="581"/>
    </location>
</feature>
<dbReference type="InterPro" id="IPR015943">
    <property type="entry name" value="WD40/YVTN_repeat-like_dom_sf"/>
</dbReference>
<sequence length="1191" mass="133389">MSHIVPFFAYKETRLNLDAATSSSTVNIRLPIFGSSTWPSRTAQKRSYLPDTSPAEDEGAFRRKHLASAASIYHRIHHKSPRSFLWRVLEDGKVLSIRTVDVSRQPEAADANITLRFTFPHTIRPSCVAFADSSEHDVLSAFVLTEEKHIYTLNLRPDFFRKPSSTEGNVGDWCKIYFPPSFSFKFPHRVVALSADEILIALIDGGLMRLEKNSGHDGSTWKENFYSESSWGLKSLIPFQGNNTIQFGKLHLEQSTATSIASPSTLISDVPHAFTVCLDHKLRIWNLRSGKVVYCKDILDPELDPHDAGRPVISPSYSQLVRVLAFEDGRTLCVTFSPNGLGQFKFWDVATGEDGLLDVQDLFPESTLEPRAPTSDVWTLADFSVLQDRINVNGLSLWILWKNNTTYRIQKLAFQKYGSVALLRQAWQTGWEGMTQETVSDSPLPTIFHGDASDGTDKWLEFIFLPGRFTTPTIETCLAIYESGLGASKEVSGRRTGSLPERLCSKIACTANLVRKSDGQMDFEQFRVATDAQWRRFYRLLIEIKKQQGEALSLVVDPHGELPLVISADGISAIRSGSDLERIWHNQDSSLLSADENVLLSLISAAAALRDTFSEQLTYNFHTTVLRELFEDPSEIDPVRIRSFYDMCDFTNQIGDEEYTQLVTNLGGDFKNVTPQVYEALLSLMTASDEMEKRPHELPLADFGNKMVVKGVQEIVELHRNICLDQLALLVLIEAEINHGEEGIGFDTATIFRQLLTMLKQLELVGWLAKTQISLPLNMLDRSSSLSESMLSQKKPLPADETVTILEGVLRHLFGLDTRRYETLPSALTEILIQICDPDSEYEAQPVVIQCFLLKNDRPDLALDFSRFAGNDAFSTYIQGRVSLAANDAYGACSSFKKAAFGMAYPDPKQRTDHRSAGYLEETDKNLLNAGLPAYYSHIVALFDKVKAYSYVIDFARLALQFVRTSNDDQQNMAIRTEMHSRLFNAAIQTSRYGTAHSILALFTDNALQQSSLRTLVTKMCEASYASQLVEMPFVGMQDQVDDILAQKCQSIVELSVGVPYHKILYAWRIKRSDYRGAAAIALERLQRLQQSGDGDLVTGQDELETAITKQYVTLINALSCVDPKQAWILSEPFPQKPSAAQSKNGAVAAPKRKVITLDDIRKGYQDELDRLAAIENDQFAFDGGEAMDVL</sequence>
<name>A0ABR4PXC1_9HELO</name>
<keyword evidence="8" id="KW-1185">Reference proteome</keyword>
<dbReference type="InterPro" id="IPR048884">
    <property type="entry name" value="Nup120_helical"/>
</dbReference>
<dbReference type="InterPro" id="IPR021717">
    <property type="entry name" value="Nucleoporin_Nup160"/>
</dbReference>
<evidence type="ECO:0000259" key="4">
    <source>
        <dbReference type="Pfam" id="PF11715"/>
    </source>
</evidence>
<dbReference type="Pfam" id="PF23300">
    <property type="entry name" value="HEAT_Nup120"/>
    <property type="match status" value="1"/>
</dbReference>
<comment type="caution">
    <text evidence="7">The sequence shown here is derived from an EMBL/GenBank/DDBJ whole genome shotgun (WGS) entry which is preliminary data.</text>
</comment>
<keyword evidence="2" id="KW-0813">Transport</keyword>
<protein>
    <submittedName>
        <fullName evidence="7">DNA repair protein rad51</fullName>
    </submittedName>
</protein>
<evidence type="ECO:0000259" key="5">
    <source>
        <dbReference type="Pfam" id="PF21486"/>
    </source>
</evidence>
<dbReference type="Pfam" id="PF11715">
    <property type="entry name" value="Beta-prop_Nup120_160"/>
    <property type="match status" value="1"/>
</dbReference>
<dbReference type="Proteomes" id="UP001629113">
    <property type="component" value="Unassembled WGS sequence"/>
</dbReference>
<organism evidence="7 8">
    <name type="scientific">Phlyctema vagabunda</name>
    <dbReference type="NCBI Taxonomy" id="108571"/>
    <lineage>
        <taxon>Eukaryota</taxon>
        <taxon>Fungi</taxon>
        <taxon>Dikarya</taxon>
        <taxon>Ascomycota</taxon>
        <taxon>Pezizomycotina</taxon>
        <taxon>Leotiomycetes</taxon>
        <taxon>Helotiales</taxon>
        <taxon>Dermateaceae</taxon>
        <taxon>Phlyctema</taxon>
    </lineage>
</organism>
<reference evidence="7 8" key="1">
    <citation type="submission" date="2024-06" db="EMBL/GenBank/DDBJ databases">
        <title>Complete genome of Phlyctema vagabunda strain 19-DSS-EL-015.</title>
        <authorList>
            <person name="Fiorenzani C."/>
        </authorList>
    </citation>
    <scope>NUCLEOTIDE SEQUENCE [LARGE SCALE GENOMIC DNA]</scope>
    <source>
        <strain evidence="7 8">19-DSS-EL-015</strain>
    </source>
</reference>
<evidence type="ECO:0000256" key="2">
    <source>
        <dbReference type="ARBA" id="ARBA00022448"/>
    </source>
</evidence>